<dbReference type="EMBL" id="CP124733">
    <property type="protein sequence ID" value="WHA39713.1"/>
    <property type="molecule type" value="Genomic_DNA"/>
</dbReference>
<proteinExistence type="predicted"/>
<dbReference type="Proteomes" id="UP000826513">
    <property type="component" value="Chromosome 1"/>
</dbReference>
<protein>
    <submittedName>
        <fullName evidence="1">Uncharacterized protein</fullName>
    </submittedName>
</protein>
<dbReference type="EMBL" id="CP039691">
    <property type="protein sequence ID" value="QCI97730.1"/>
    <property type="molecule type" value="Genomic_DNA"/>
</dbReference>
<reference evidence="1 4" key="1">
    <citation type="submission" date="2019-04" db="EMBL/GenBank/DDBJ databases">
        <title>Complete genome sequence of Agrobacterium larrymoorei CFBP5473.</title>
        <authorList>
            <person name="Haryono M."/>
            <person name="Chou L."/>
            <person name="Lin Y.-C."/>
            <person name="Lai E.-M."/>
            <person name="Kuo C.-H."/>
        </authorList>
    </citation>
    <scope>NUCLEOTIDE SEQUENCE [LARGE SCALE GENOMIC DNA]</scope>
    <source>
        <strain evidence="1 4">CFBP5473</strain>
    </source>
</reference>
<dbReference type="OrthoDB" id="8481781at2"/>
<gene>
    <name evidence="1" type="ORF">CFBP5473_07285</name>
    <name evidence="3" type="ORF">CFBP5477_007550</name>
    <name evidence="2" type="ORF">J5285_12415</name>
</gene>
<keyword evidence="5" id="KW-1185">Reference proteome</keyword>
<name>A0A4D7E0B1_9HYPH</name>
<evidence type="ECO:0000313" key="3">
    <source>
        <dbReference type="EMBL" id="WHA39713.1"/>
    </source>
</evidence>
<dbReference type="Proteomes" id="UP000298545">
    <property type="component" value="Chromosome circular"/>
</dbReference>
<evidence type="ECO:0000313" key="5">
    <source>
        <dbReference type="Proteomes" id="UP000826513"/>
    </source>
</evidence>
<evidence type="ECO:0000313" key="2">
    <source>
        <dbReference type="EMBL" id="QYA06824.1"/>
    </source>
</evidence>
<evidence type="ECO:0000313" key="4">
    <source>
        <dbReference type="Proteomes" id="UP000298545"/>
    </source>
</evidence>
<dbReference type="AlphaFoldDB" id="A0A4D7E0B1"/>
<sequence length="210" mass="23283">MILQTFGKFTSLFTASEGDVPAYLKLLGAHDDASSAIDLIKTAIEDSGDDVGKEIGDLFQRQNWRPQLVAASAMLAGKLYRELPLLWAALDQPCWTSPQLAAVASRLDSSFLQQARIRLEAECVMNMEEALTMTPVQRHSALGPTSFDGHSAKVIVTYVTLCSEEKDAETWLPQLVTQPHIQRALELNIDKAGDIALRWRNNMDKLLADR</sequence>
<reference evidence="3" key="3">
    <citation type="submission" date="2023-05" db="EMBL/GenBank/DDBJ databases">
        <title>Complete genome sequence of Agrobacterium larrymoorei CFBP5477.</title>
        <authorList>
            <person name="Yen H.-C."/>
            <person name="Chou L."/>
            <person name="Lin Y.-C."/>
            <person name="Lai E.-M."/>
            <person name="Kuo C.-H."/>
        </authorList>
    </citation>
    <scope>NUCLEOTIDE SEQUENCE</scope>
    <source>
        <strain evidence="3">CFBP5477</strain>
    </source>
</reference>
<accession>A0A4D7E0B1</accession>
<evidence type="ECO:0000313" key="1">
    <source>
        <dbReference type="EMBL" id="QCI97730.1"/>
    </source>
</evidence>
<organism evidence="1 4">
    <name type="scientific">Agrobacterium larrymoorei</name>
    <dbReference type="NCBI Taxonomy" id="160699"/>
    <lineage>
        <taxon>Bacteria</taxon>
        <taxon>Pseudomonadati</taxon>
        <taxon>Pseudomonadota</taxon>
        <taxon>Alphaproteobacteria</taxon>
        <taxon>Hyphomicrobiales</taxon>
        <taxon>Rhizobiaceae</taxon>
        <taxon>Rhizobium/Agrobacterium group</taxon>
        <taxon>Agrobacterium</taxon>
    </lineage>
</organism>
<dbReference type="EMBL" id="CP072167">
    <property type="protein sequence ID" value="QYA06824.1"/>
    <property type="molecule type" value="Genomic_DNA"/>
</dbReference>
<dbReference type="RefSeq" id="WP_027673328.1">
    <property type="nucleotide sequence ID" value="NZ_CP039691.1"/>
</dbReference>
<reference evidence="2 5" key="2">
    <citation type="submission" date="2021-03" db="EMBL/GenBank/DDBJ databases">
        <title>Rapid diversification of plasmids in a genus of pathogenic and nitrogen fixing bacteria.</title>
        <authorList>
            <person name="Weisberg A.J."/>
            <person name="Miller M."/>
            <person name="Ream W."/>
            <person name="Grunwald N.J."/>
            <person name="Chang J.H."/>
        </authorList>
    </citation>
    <scope>NUCLEOTIDE SEQUENCE [LARGE SCALE GENOMIC DNA]</scope>
    <source>
        <strain evidence="2 5">AF3.44</strain>
    </source>
</reference>
<dbReference type="KEGG" id="alf:CFBP5473_07285"/>
<dbReference type="Proteomes" id="UP000298664">
    <property type="component" value="Chromosome Circular"/>
</dbReference>